<sequence length="86" mass="8975">MIESLVSSGAIAWVALGVLGLEFLLVLWLARTRATLLPFAANALSGAFLILAFHAALTGAGVTAIALWLGLGFIAHLGDTLMRLSR</sequence>
<feature type="transmembrane region" description="Helical" evidence="1">
    <location>
        <begin position="36"/>
        <end position="56"/>
    </location>
</feature>
<proteinExistence type="predicted"/>
<keyword evidence="1" id="KW-1133">Transmembrane helix</keyword>
<evidence type="ECO:0000313" key="3">
    <source>
        <dbReference type="Proteomes" id="UP000503017"/>
    </source>
</evidence>
<keyword evidence="1" id="KW-0812">Transmembrane</keyword>
<feature type="transmembrane region" description="Helical" evidence="1">
    <location>
        <begin position="6"/>
        <end position="29"/>
    </location>
</feature>
<evidence type="ECO:0008006" key="4">
    <source>
        <dbReference type="Google" id="ProtNLM"/>
    </source>
</evidence>
<dbReference type="RefSeq" id="WP_051429791.1">
    <property type="nucleotide sequence ID" value="NZ_CP033367.1"/>
</dbReference>
<reference evidence="2 3" key="1">
    <citation type="submission" date="2018-10" db="EMBL/GenBank/DDBJ databases">
        <authorList>
            <person name="Perry B.J."/>
            <person name="Sullivan J.T."/>
            <person name="Murphy R.J.T."/>
            <person name="Ramsay J.P."/>
            <person name="Ronson C.W."/>
        </authorList>
    </citation>
    <scope>NUCLEOTIDE SEQUENCE [LARGE SCALE GENOMIC DNA]</scope>
    <source>
        <strain evidence="2 3">R88b</strain>
    </source>
</reference>
<dbReference type="AlphaFoldDB" id="A0A6M7WWQ5"/>
<accession>A0A6M7WWQ5</accession>
<feature type="transmembrane region" description="Helical" evidence="1">
    <location>
        <begin position="62"/>
        <end position="82"/>
    </location>
</feature>
<keyword evidence="1" id="KW-0472">Membrane</keyword>
<dbReference type="EMBL" id="CP033367">
    <property type="protein sequence ID" value="QKD05273.1"/>
    <property type="molecule type" value="Genomic_DNA"/>
</dbReference>
<protein>
    <recommendedName>
        <fullName evidence="4">DUF2568 domain-containing protein</fullName>
    </recommendedName>
</protein>
<gene>
    <name evidence="2" type="ORF">EB235_30445</name>
</gene>
<evidence type="ECO:0000256" key="1">
    <source>
        <dbReference type="SAM" id="Phobius"/>
    </source>
</evidence>
<name>A0A6M7WWQ5_RHILI</name>
<organism evidence="2 3">
    <name type="scientific">Mesorhizobium loti R88b</name>
    <dbReference type="NCBI Taxonomy" id="935548"/>
    <lineage>
        <taxon>Bacteria</taxon>
        <taxon>Pseudomonadati</taxon>
        <taxon>Pseudomonadota</taxon>
        <taxon>Alphaproteobacteria</taxon>
        <taxon>Hyphomicrobiales</taxon>
        <taxon>Phyllobacteriaceae</taxon>
        <taxon>Mesorhizobium</taxon>
    </lineage>
</organism>
<dbReference type="Proteomes" id="UP000503017">
    <property type="component" value="Chromosome"/>
</dbReference>
<evidence type="ECO:0000313" key="2">
    <source>
        <dbReference type="EMBL" id="QKD05273.1"/>
    </source>
</evidence>